<evidence type="ECO:0008006" key="3">
    <source>
        <dbReference type="Google" id="ProtNLM"/>
    </source>
</evidence>
<sequence>MSDYIWYASYGSNLLEERFLCYICGGQPKGAIKRYNGCVDKSLPIKKKGIEVPYRLYFAKKAKIWNGGGVAFIHHEKDASQQTLARIYLIKKAQFLDVVMQENALTSRPLIDFEQIIDKGKQVLDKAGWYDLLLHLGEEEGAPIFTFTTRGLFQPYTPPHESYLSTIIRGIKESHQWTDQAISNYLIQKEGIISNYSDAELSELIRKSI</sequence>
<dbReference type="Gene3D" id="3.10.490.10">
    <property type="entry name" value="Gamma-glutamyl cyclotransferase-like"/>
    <property type="match status" value="1"/>
</dbReference>
<name>A0ABR9AJ99_9BACT</name>
<accession>A0ABR9AJ99</accession>
<dbReference type="EMBL" id="JACYTQ010000002">
    <property type="protein sequence ID" value="MBD8488909.1"/>
    <property type="molecule type" value="Genomic_DNA"/>
</dbReference>
<keyword evidence="2" id="KW-1185">Reference proteome</keyword>
<dbReference type="Proteomes" id="UP000647133">
    <property type="component" value="Unassembled WGS sequence"/>
</dbReference>
<protein>
    <recommendedName>
        <fullName evidence="3">Histone deacetylase</fullName>
    </recommendedName>
</protein>
<reference evidence="1 2" key="1">
    <citation type="submission" date="2020-09" db="EMBL/GenBank/DDBJ databases">
        <title>Echinicola sp. CAU 1574 isolated from sand of Sido Beach.</title>
        <authorList>
            <person name="Kim W."/>
        </authorList>
    </citation>
    <scope>NUCLEOTIDE SEQUENCE [LARGE SCALE GENOMIC DNA]</scope>
    <source>
        <strain evidence="1 2">CAU 1574</strain>
    </source>
</reference>
<gene>
    <name evidence="1" type="ORF">IFO69_09150</name>
</gene>
<proteinExistence type="predicted"/>
<dbReference type="RefSeq" id="WP_192009756.1">
    <property type="nucleotide sequence ID" value="NZ_JACYTQ010000002.1"/>
</dbReference>
<comment type="caution">
    <text evidence="1">The sequence shown here is derived from an EMBL/GenBank/DDBJ whole genome shotgun (WGS) entry which is preliminary data.</text>
</comment>
<evidence type="ECO:0000313" key="2">
    <source>
        <dbReference type="Proteomes" id="UP000647133"/>
    </source>
</evidence>
<evidence type="ECO:0000313" key="1">
    <source>
        <dbReference type="EMBL" id="MBD8488909.1"/>
    </source>
</evidence>
<organism evidence="1 2">
    <name type="scientific">Echinicola arenosa</name>
    <dbReference type="NCBI Taxonomy" id="2774144"/>
    <lineage>
        <taxon>Bacteria</taxon>
        <taxon>Pseudomonadati</taxon>
        <taxon>Bacteroidota</taxon>
        <taxon>Cytophagia</taxon>
        <taxon>Cytophagales</taxon>
        <taxon>Cyclobacteriaceae</taxon>
        <taxon>Echinicola</taxon>
    </lineage>
</organism>